<organism evidence="1 2">
    <name type="scientific">Frankliniella fusca</name>
    <dbReference type="NCBI Taxonomy" id="407009"/>
    <lineage>
        <taxon>Eukaryota</taxon>
        <taxon>Metazoa</taxon>
        <taxon>Ecdysozoa</taxon>
        <taxon>Arthropoda</taxon>
        <taxon>Hexapoda</taxon>
        <taxon>Insecta</taxon>
        <taxon>Pterygota</taxon>
        <taxon>Neoptera</taxon>
        <taxon>Paraneoptera</taxon>
        <taxon>Thysanoptera</taxon>
        <taxon>Terebrantia</taxon>
        <taxon>Thripoidea</taxon>
        <taxon>Thripidae</taxon>
        <taxon>Frankliniella</taxon>
    </lineage>
</organism>
<accession>A0AAE1LPX1</accession>
<reference evidence="1" key="1">
    <citation type="submission" date="2021-07" db="EMBL/GenBank/DDBJ databases">
        <authorList>
            <person name="Catto M.A."/>
            <person name="Jacobson A."/>
            <person name="Kennedy G."/>
            <person name="Labadie P."/>
            <person name="Hunt B.G."/>
            <person name="Srinivasan R."/>
        </authorList>
    </citation>
    <scope>NUCLEOTIDE SEQUENCE</scope>
    <source>
        <strain evidence="1">PL_HMW_Pooled</strain>
        <tissue evidence="1">Head</tissue>
    </source>
</reference>
<reference evidence="1" key="2">
    <citation type="journal article" date="2023" name="BMC Genomics">
        <title>Pest status, molecular evolution, and epigenetic factors derived from the genome assembly of Frankliniella fusca, a thysanopteran phytovirus vector.</title>
        <authorList>
            <person name="Catto M.A."/>
            <person name="Labadie P.E."/>
            <person name="Jacobson A.L."/>
            <person name="Kennedy G.G."/>
            <person name="Srinivasan R."/>
            <person name="Hunt B.G."/>
        </authorList>
    </citation>
    <scope>NUCLEOTIDE SEQUENCE</scope>
    <source>
        <strain evidence="1">PL_HMW_Pooled</strain>
    </source>
</reference>
<dbReference type="AlphaFoldDB" id="A0AAE1LPX1"/>
<gene>
    <name evidence="1" type="ORF">KUF71_014281</name>
</gene>
<evidence type="ECO:0000313" key="2">
    <source>
        <dbReference type="Proteomes" id="UP001219518"/>
    </source>
</evidence>
<name>A0AAE1LPX1_9NEOP</name>
<keyword evidence="2" id="KW-1185">Reference proteome</keyword>
<protein>
    <submittedName>
        <fullName evidence="1">Adenylate cyclase type 1</fullName>
    </submittedName>
</protein>
<evidence type="ECO:0000313" key="1">
    <source>
        <dbReference type="EMBL" id="KAK3926032.1"/>
    </source>
</evidence>
<sequence length="59" mass="6366">MPDASLYKDVWKGLPPCQPLTGLPVGDGLGNLQAEPLELLQHQLVYHAGHNSVFKTGTI</sequence>
<comment type="caution">
    <text evidence="1">The sequence shown here is derived from an EMBL/GenBank/DDBJ whole genome shotgun (WGS) entry which is preliminary data.</text>
</comment>
<dbReference type="Proteomes" id="UP001219518">
    <property type="component" value="Unassembled WGS sequence"/>
</dbReference>
<dbReference type="EMBL" id="JAHWGI010001242">
    <property type="protein sequence ID" value="KAK3926032.1"/>
    <property type="molecule type" value="Genomic_DNA"/>
</dbReference>
<proteinExistence type="predicted"/>